<evidence type="ECO:0000313" key="1">
    <source>
        <dbReference type="EMBL" id="KAL0293664.1"/>
    </source>
</evidence>
<proteinExistence type="predicted"/>
<comment type="caution">
    <text evidence="1">The sequence shown here is derived from an EMBL/GenBank/DDBJ whole genome shotgun (WGS) entry which is preliminary data.</text>
</comment>
<organism evidence="1">
    <name type="scientific">Sesamum angustifolium</name>
    <dbReference type="NCBI Taxonomy" id="2727405"/>
    <lineage>
        <taxon>Eukaryota</taxon>
        <taxon>Viridiplantae</taxon>
        <taxon>Streptophyta</taxon>
        <taxon>Embryophyta</taxon>
        <taxon>Tracheophyta</taxon>
        <taxon>Spermatophyta</taxon>
        <taxon>Magnoliopsida</taxon>
        <taxon>eudicotyledons</taxon>
        <taxon>Gunneridae</taxon>
        <taxon>Pentapetalae</taxon>
        <taxon>asterids</taxon>
        <taxon>lamiids</taxon>
        <taxon>Lamiales</taxon>
        <taxon>Pedaliaceae</taxon>
        <taxon>Sesamum</taxon>
    </lineage>
</organism>
<dbReference type="PANTHER" id="PTHR31286">
    <property type="entry name" value="GLYCINE-RICH CELL WALL STRUCTURAL PROTEIN 1.8-LIKE"/>
    <property type="match status" value="1"/>
</dbReference>
<gene>
    <name evidence="1" type="ORF">Sangu_3233700</name>
</gene>
<evidence type="ECO:0008006" key="2">
    <source>
        <dbReference type="Google" id="ProtNLM"/>
    </source>
</evidence>
<accession>A0AAW2JGQ8</accession>
<dbReference type="PANTHER" id="PTHR31286:SF180">
    <property type="entry name" value="OS10G0362600 PROTEIN"/>
    <property type="match status" value="1"/>
</dbReference>
<protein>
    <recommendedName>
        <fullName evidence="2">Zinc knuckle CX2CX4HX4C domain-containing protein</fullName>
    </recommendedName>
</protein>
<dbReference type="EMBL" id="JACGWK010000992">
    <property type="protein sequence ID" value="KAL0293664.1"/>
    <property type="molecule type" value="Genomic_DNA"/>
</dbReference>
<dbReference type="InterPro" id="IPR040256">
    <property type="entry name" value="At4g02000-like"/>
</dbReference>
<sequence>MVKLLYPSIDIVREGSRRWKHGGGYFLGRKPYYHHLNDYVRSVWPAVKTVTATSKFYFFQKLKLQWRKSLKGVLGCFKANRLSFKDGSRAWLRKHKHTQVPCGLELRLSFGPMRSTVASGVGRPLYQDTITRACTRLDFARVCVMLDISSKLPKHLIIMMPKEDGTEVPCKVEVEYEWVPPKCKNCMSLGHATTACPDSNKVEKPPVSVYVQKDY</sequence>
<name>A0AAW2JGQ8_9LAMI</name>
<reference evidence="1" key="1">
    <citation type="submission" date="2020-06" db="EMBL/GenBank/DDBJ databases">
        <authorList>
            <person name="Li T."/>
            <person name="Hu X."/>
            <person name="Zhang T."/>
            <person name="Song X."/>
            <person name="Zhang H."/>
            <person name="Dai N."/>
            <person name="Sheng W."/>
            <person name="Hou X."/>
            <person name="Wei L."/>
        </authorList>
    </citation>
    <scope>NUCLEOTIDE SEQUENCE</scope>
    <source>
        <strain evidence="1">G01</strain>
        <tissue evidence="1">Leaf</tissue>
    </source>
</reference>
<dbReference type="AlphaFoldDB" id="A0AAW2JGQ8"/>
<reference evidence="1" key="2">
    <citation type="journal article" date="2024" name="Plant">
        <title>Genomic evolution and insights into agronomic trait innovations of Sesamum species.</title>
        <authorList>
            <person name="Miao H."/>
            <person name="Wang L."/>
            <person name="Qu L."/>
            <person name="Liu H."/>
            <person name="Sun Y."/>
            <person name="Le M."/>
            <person name="Wang Q."/>
            <person name="Wei S."/>
            <person name="Zheng Y."/>
            <person name="Lin W."/>
            <person name="Duan Y."/>
            <person name="Cao H."/>
            <person name="Xiong S."/>
            <person name="Wang X."/>
            <person name="Wei L."/>
            <person name="Li C."/>
            <person name="Ma Q."/>
            <person name="Ju M."/>
            <person name="Zhao R."/>
            <person name="Li G."/>
            <person name="Mu C."/>
            <person name="Tian Q."/>
            <person name="Mei H."/>
            <person name="Zhang T."/>
            <person name="Gao T."/>
            <person name="Zhang H."/>
        </authorList>
    </citation>
    <scope>NUCLEOTIDE SEQUENCE</scope>
    <source>
        <strain evidence="1">G01</strain>
    </source>
</reference>